<evidence type="ECO:0000313" key="3">
    <source>
        <dbReference type="Proteomes" id="UP000837803"/>
    </source>
</evidence>
<organism evidence="2 3">
    <name type="scientific">Neolewinella maritima</name>
    <dbReference type="NCBI Taxonomy" id="1383882"/>
    <lineage>
        <taxon>Bacteria</taxon>
        <taxon>Pseudomonadati</taxon>
        <taxon>Bacteroidota</taxon>
        <taxon>Saprospiria</taxon>
        <taxon>Saprospirales</taxon>
        <taxon>Lewinellaceae</taxon>
        <taxon>Neolewinella</taxon>
    </lineage>
</organism>
<gene>
    <name evidence="2" type="ORF">LEM8419_02815</name>
</gene>
<accession>A0ABM9B400</accession>
<dbReference type="CDD" id="cd02440">
    <property type="entry name" value="AdoMet_MTases"/>
    <property type="match status" value="1"/>
</dbReference>
<dbReference type="Pfam" id="PF13649">
    <property type="entry name" value="Methyltransf_25"/>
    <property type="match status" value="1"/>
</dbReference>
<dbReference type="Proteomes" id="UP000837803">
    <property type="component" value="Unassembled WGS sequence"/>
</dbReference>
<comment type="caution">
    <text evidence="2">The sequence shown here is derived from an EMBL/GenBank/DDBJ whole genome shotgun (WGS) entry which is preliminary data.</text>
</comment>
<dbReference type="Gene3D" id="3.40.50.150">
    <property type="entry name" value="Vaccinia Virus protein VP39"/>
    <property type="match status" value="1"/>
</dbReference>
<dbReference type="SUPFAM" id="SSF53335">
    <property type="entry name" value="S-adenosyl-L-methionine-dependent methyltransferases"/>
    <property type="match status" value="1"/>
</dbReference>
<evidence type="ECO:0000259" key="1">
    <source>
        <dbReference type="Pfam" id="PF13649"/>
    </source>
</evidence>
<proteinExistence type="predicted"/>
<evidence type="ECO:0000313" key="2">
    <source>
        <dbReference type="EMBL" id="CAH1001901.1"/>
    </source>
</evidence>
<dbReference type="InterPro" id="IPR029063">
    <property type="entry name" value="SAM-dependent_MTases_sf"/>
</dbReference>
<dbReference type="RefSeq" id="WP_238751758.1">
    <property type="nucleotide sequence ID" value="NZ_CAKLPZ010000003.1"/>
</dbReference>
<protein>
    <recommendedName>
        <fullName evidence="1">Methyltransferase domain-containing protein</fullName>
    </recommendedName>
</protein>
<dbReference type="EMBL" id="CAKLPZ010000003">
    <property type="protein sequence ID" value="CAH1001901.1"/>
    <property type="molecule type" value="Genomic_DNA"/>
</dbReference>
<keyword evidence="3" id="KW-1185">Reference proteome</keyword>
<feature type="domain" description="Methyltransferase" evidence="1">
    <location>
        <begin position="42"/>
        <end position="129"/>
    </location>
</feature>
<dbReference type="InterPro" id="IPR041698">
    <property type="entry name" value="Methyltransf_25"/>
</dbReference>
<name>A0ABM9B400_9BACT</name>
<reference evidence="2" key="1">
    <citation type="submission" date="2021-12" db="EMBL/GenBank/DDBJ databases">
        <authorList>
            <person name="Rodrigo-Torres L."/>
            <person name="Arahal R. D."/>
            <person name="Lucena T."/>
        </authorList>
    </citation>
    <scope>NUCLEOTIDE SEQUENCE</scope>
    <source>
        <strain evidence="2">CECT 8419</strain>
    </source>
</reference>
<sequence length="204" mass="23263">MSTTWNERYAQPDYAYGTDPNAFFAEQLRLRQPTGRILLPADGEGRNGVYAAEQGLQVSSFDLSEAGQRKAMQLADERRVAIDYRVGDFRELGYHEASFDVLALIYAHFPADVKQDYNQRLATYLRTGGLLIFEAFGSRHLEYRKDDPKVGGPGSQEMLFSVEELRRTFRYFEVLYLAEEPVTLREGAYHQGTGSVVRFVGRKL</sequence>